<keyword evidence="4 5" id="KW-0472">Membrane</keyword>
<organism evidence="6 7">
    <name type="scientific">Virgisporangium aurantiacum</name>
    <dbReference type="NCBI Taxonomy" id="175570"/>
    <lineage>
        <taxon>Bacteria</taxon>
        <taxon>Bacillati</taxon>
        <taxon>Actinomycetota</taxon>
        <taxon>Actinomycetes</taxon>
        <taxon>Micromonosporales</taxon>
        <taxon>Micromonosporaceae</taxon>
        <taxon>Virgisporangium</taxon>
    </lineage>
</organism>
<keyword evidence="3 5" id="KW-1133">Transmembrane helix</keyword>
<protein>
    <submittedName>
        <fullName evidence="6">MFS transporter</fullName>
    </submittedName>
</protein>
<dbReference type="Gene3D" id="1.20.1250.20">
    <property type="entry name" value="MFS general substrate transporter like domains"/>
    <property type="match status" value="2"/>
</dbReference>
<dbReference type="EMBL" id="BOPG01000028">
    <property type="protein sequence ID" value="GIJ57063.1"/>
    <property type="molecule type" value="Genomic_DNA"/>
</dbReference>
<feature type="transmembrane region" description="Helical" evidence="5">
    <location>
        <begin position="210"/>
        <end position="229"/>
    </location>
</feature>
<evidence type="ECO:0000256" key="1">
    <source>
        <dbReference type="ARBA" id="ARBA00004141"/>
    </source>
</evidence>
<dbReference type="InterPro" id="IPR036259">
    <property type="entry name" value="MFS_trans_sf"/>
</dbReference>
<gene>
    <name evidence="6" type="ORF">Vau01_045790</name>
</gene>
<feature type="transmembrane region" description="Helical" evidence="5">
    <location>
        <begin position="49"/>
        <end position="69"/>
    </location>
</feature>
<keyword evidence="7" id="KW-1185">Reference proteome</keyword>
<feature type="transmembrane region" description="Helical" evidence="5">
    <location>
        <begin position="249"/>
        <end position="266"/>
    </location>
</feature>
<dbReference type="RefSeq" id="WP_203996123.1">
    <property type="nucleotide sequence ID" value="NZ_BOPG01000028.1"/>
</dbReference>
<accession>A0A8J3Z653</accession>
<dbReference type="GO" id="GO:0016020">
    <property type="term" value="C:membrane"/>
    <property type="evidence" value="ECO:0007669"/>
    <property type="project" value="UniProtKB-SubCell"/>
</dbReference>
<comment type="caution">
    <text evidence="6">The sequence shown here is derived from an EMBL/GenBank/DDBJ whole genome shotgun (WGS) entry which is preliminary data.</text>
</comment>
<evidence type="ECO:0000313" key="7">
    <source>
        <dbReference type="Proteomes" id="UP000612585"/>
    </source>
</evidence>
<evidence type="ECO:0000256" key="5">
    <source>
        <dbReference type="SAM" id="Phobius"/>
    </source>
</evidence>
<evidence type="ECO:0000313" key="6">
    <source>
        <dbReference type="EMBL" id="GIJ57063.1"/>
    </source>
</evidence>
<proteinExistence type="predicted"/>
<evidence type="ECO:0000256" key="2">
    <source>
        <dbReference type="ARBA" id="ARBA00022692"/>
    </source>
</evidence>
<evidence type="ECO:0000256" key="3">
    <source>
        <dbReference type="ARBA" id="ARBA00022989"/>
    </source>
</evidence>
<dbReference type="PANTHER" id="PTHR23514">
    <property type="entry name" value="BYPASS OF STOP CODON PROTEIN 6"/>
    <property type="match status" value="1"/>
</dbReference>
<feature type="transmembrane region" description="Helical" evidence="5">
    <location>
        <begin position="81"/>
        <end position="99"/>
    </location>
</feature>
<feature type="transmembrane region" description="Helical" evidence="5">
    <location>
        <begin position="278"/>
        <end position="296"/>
    </location>
</feature>
<dbReference type="SUPFAM" id="SSF103473">
    <property type="entry name" value="MFS general substrate transporter"/>
    <property type="match status" value="1"/>
</dbReference>
<dbReference type="PANTHER" id="PTHR23514:SF13">
    <property type="entry name" value="INNER MEMBRANE PROTEIN YBJJ"/>
    <property type="match status" value="1"/>
</dbReference>
<feature type="transmembrane region" description="Helical" evidence="5">
    <location>
        <begin position="335"/>
        <end position="357"/>
    </location>
</feature>
<feature type="transmembrane region" description="Helical" evidence="5">
    <location>
        <begin position="302"/>
        <end position="323"/>
    </location>
</feature>
<dbReference type="AlphaFoldDB" id="A0A8J3Z653"/>
<reference evidence="6" key="1">
    <citation type="submission" date="2021-01" db="EMBL/GenBank/DDBJ databases">
        <title>Whole genome shotgun sequence of Virgisporangium aurantiacum NBRC 16421.</title>
        <authorList>
            <person name="Komaki H."/>
            <person name="Tamura T."/>
        </authorList>
    </citation>
    <scope>NUCLEOTIDE SEQUENCE</scope>
    <source>
        <strain evidence="6">NBRC 16421</strain>
    </source>
</reference>
<keyword evidence="2 5" id="KW-0812">Transmembrane</keyword>
<dbReference type="Proteomes" id="UP000612585">
    <property type="component" value="Unassembled WGS sequence"/>
</dbReference>
<name>A0A8J3Z653_9ACTN</name>
<feature type="transmembrane region" description="Helical" evidence="5">
    <location>
        <begin position="363"/>
        <end position="382"/>
    </location>
</feature>
<feature type="transmembrane region" description="Helical" evidence="5">
    <location>
        <begin position="144"/>
        <end position="165"/>
    </location>
</feature>
<dbReference type="InterPro" id="IPR051788">
    <property type="entry name" value="MFS_Transporter"/>
</dbReference>
<sequence length="386" mass="38615">MTVVPVATEAPVVGARVAVTAMFTVAGVQCGIFTARFPALVDRFGVAPVHLSVVLFVWALCAASATLAVRRVIPRFGSAAVLRFAAPTCALTLAVVAVAPDFGALLAAIAVFGAAFGILEVSVNSQGAVLERVHRRPLLGGMHAAWSIGAVAGGALAAGFGHLGIGYGWSVGPVALCTLPATVLLGRGLLRLDPVERAAGPTGRRRRPTAAVCLLSVAAFSAFVVESSIADWSGLLLRHDLGTSHAVAALGYPLFQLGLLSGRLLTDRVRAACGSRRVLAGGGLATAVTFAVAASVSSPTLALLALYAVGVATGPVLPTAFAAAGTLDRRADGPAIALIGAVGYTGLLMGPVAVGAIATVSTLRSGLCAVIVVFGAVIVAVAHGAR</sequence>
<evidence type="ECO:0000256" key="4">
    <source>
        <dbReference type="ARBA" id="ARBA00023136"/>
    </source>
</evidence>
<feature type="transmembrane region" description="Helical" evidence="5">
    <location>
        <begin position="171"/>
        <end position="190"/>
    </location>
</feature>
<feature type="transmembrane region" description="Helical" evidence="5">
    <location>
        <begin position="105"/>
        <end position="123"/>
    </location>
</feature>
<comment type="subcellular location">
    <subcellularLocation>
        <location evidence="1">Membrane</location>
        <topology evidence="1">Multi-pass membrane protein</topology>
    </subcellularLocation>
</comment>